<reference evidence="3" key="1">
    <citation type="submission" date="2016-10" db="EMBL/GenBank/DDBJ databases">
        <authorList>
            <person name="Varghese N."/>
            <person name="Submissions S."/>
        </authorList>
    </citation>
    <scope>NUCLEOTIDE SEQUENCE [LARGE SCALE GENOMIC DNA]</scope>
    <source>
        <strain evidence="3">CGMCC 4.3525</strain>
    </source>
</reference>
<sequence>MTATLPPARDLPPGRQGEIRAALQRSATRRRRSARFGTVAVALAAAATAVVLVLPDEPTSGYWSARPSAISGLPPERVEEIEEGCWKSSRVPERPVLHRYLEDASGELALLYTRTDALACDLDESGGYYSGVHNPGRKGFDTRWLTGHFSVDHQTQRSGDRATKPGNQTVAGRVDSRVARMTYTVFGRTVDAEVGDGTFVVRILHPVDWDFPKEIDPDESLKAYDAEGNLIGDSRDTRGKCYVDWEGEIVSGTWDPGQKPGDCLPAQPWR</sequence>
<keyword evidence="1" id="KW-0812">Transmembrane</keyword>
<proteinExistence type="predicted"/>
<evidence type="ECO:0000313" key="3">
    <source>
        <dbReference type="Proteomes" id="UP000199352"/>
    </source>
</evidence>
<dbReference type="EMBL" id="FOFR01000011">
    <property type="protein sequence ID" value="SER44847.1"/>
    <property type="molecule type" value="Genomic_DNA"/>
</dbReference>
<accession>A0A1H9P9Q6</accession>
<keyword evidence="3" id="KW-1185">Reference proteome</keyword>
<evidence type="ECO:0000313" key="2">
    <source>
        <dbReference type="EMBL" id="SER44847.1"/>
    </source>
</evidence>
<dbReference type="RefSeq" id="WP_089953938.1">
    <property type="nucleotide sequence ID" value="NZ_FOFR01000011.1"/>
</dbReference>
<organism evidence="2 3">
    <name type="scientific">Lentzea xinjiangensis</name>
    <dbReference type="NCBI Taxonomy" id="402600"/>
    <lineage>
        <taxon>Bacteria</taxon>
        <taxon>Bacillati</taxon>
        <taxon>Actinomycetota</taxon>
        <taxon>Actinomycetes</taxon>
        <taxon>Pseudonocardiales</taxon>
        <taxon>Pseudonocardiaceae</taxon>
        <taxon>Lentzea</taxon>
    </lineage>
</organism>
<protein>
    <submittedName>
        <fullName evidence="2">Uncharacterized protein</fullName>
    </submittedName>
</protein>
<feature type="transmembrane region" description="Helical" evidence="1">
    <location>
        <begin position="34"/>
        <end position="54"/>
    </location>
</feature>
<dbReference type="Proteomes" id="UP000199352">
    <property type="component" value="Unassembled WGS sequence"/>
</dbReference>
<dbReference type="STRING" id="402600.SAMN05216188_111207"/>
<name>A0A1H9P9Q6_9PSEU</name>
<keyword evidence="1" id="KW-0472">Membrane</keyword>
<evidence type="ECO:0000256" key="1">
    <source>
        <dbReference type="SAM" id="Phobius"/>
    </source>
</evidence>
<dbReference type="OrthoDB" id="3697129at2"/>
<dbReference type="AlphaFoldDB" id="A0A1H9P9Q6"/>
<gene>
    <name evidence="2" type="ORF">SAMN05216188_111207</name>
</gene>
<keyword evidence="1" id="KW-1133">Transmembrane helix</keyword>